<dbReference type="SUPFAM" id="SSF56112">
    <property type="entry name" value="Protein kinase-like (PK-like)"/>
    <property type="match status" value="1"/>
</dbReference>
<dbReference type="InterPro" id="IPR011009">
    <property type="entry name" value="Kinase-like_dom_sf"/>
</dbReference>
<name>A0ABR4FBQ3_9PEZI</name>
<feature type="compositionally biased region" description="Polar residues" evidence="3">
    <location>
        <begin position="24"/>
        <end position="36"/>
    </location>
</feature>
<dbReference type="Gene3D" id="3.30.200.20">
    <property type="entry name" value="Phosphorylase Kinase, domain 1"/>
    <property type="match status" value="1"/>
</dbReference>
<evidence type="ECO:0000313" key="4">
    <source>
        <dbReference type="EMBL" id="KAL2292129.1"/>
    </source>
</evidence>
<dbReference type="Proteomes" id="UP001600888">
    <property type="component" value="Unassembled WGS sequence"/>
</dbReference>
<evidence type="ECO:0000256" key="3">
    <source>
        <dbReference type="SAM" id="MobiDB-lite"/>
    </source>
</evidence>
<keyword evidence="5" id="KW-1185">Reference proteome</keyword>
<feature type="region of interest" description="Disordered" evidence="3">
    <location>
        <begin position="1"/>
        <end position="37"/>
    </location>
</feature>
<feature type="compositionally biased region" description="Polar residues" evidence="3">
    <location>
        <begin position="1"/>
        <end position="10"/>
    </location>
</feature>
<dbReference type="Gene3D" id="3.90.1200.10">
    <property type="match status" value="1"/>
</dbReference>
<evidence type="ECO:0000313" key="5">
    <source>
        <dbReference type="Proteomes" id="UP001600888"/>
    </source>
</evidence>
<dbReference type="InterPro" id="IPR016477">
    <property type="entry name" value="Fructo-/Ketosamine-3-kinase"/>
</dbReference>
<dbReference type="EC" id="2.7.1.172" evidence="1"/>
<sequence>MAESSIQETAKNLDPLNMDDVESDSQQIKTEQLTDPESQDDFQLAALRLVEQNRIAVQNNTTLLSNEHYEELDSVTEAWWTTADHIIPASLIEEVDENVISLMPEGTEIISIAPFGTSNWSRTAEVQTELDGEERSYFLKVNDYRSGPIMFRSEFESLKAIYKAVPGFCPNPLGWGQYASDPDVHFLLTPFVDMYDEAPDPDTLPPRMAELHRNGVSPDMKFGFHVPVAGGPLPLRLARSSSWEDYLTRYLRYFFRAEEIAQGERPSEMQDLIGVLFDRIMPRLIRPLETGGREITPRILHTDLWSGNRAVDENGEPIIFDPCSIYGHNEFDLGIWSFAREPYGQAFLHSYHTHFSRSAPEEDSEGRNALYALAFEVRVSATLTGHDQLFRKECIRYMSGLNEKYPESYEDWATSRGETVCPPKVEYRKISP</sequence>
<evidence type="ECO:0000256" key="2">
    <source>
        <dbReference type="ARBA" id="ARBA00048655"/>
    </source>
</evidence>
<protein>
    <recommendedName>
        <fullName evidence="1">protein-ribulosamine 3-kinase</fullName>
        <ecNumber evidence="1">2.7.1.172</ecNumber>
    </recommendedName>
</protein>
<organism evidence="4 5">
    <name type="scientific">Diaporthe vaccinii</name>
    <dbReference type="NCBI Taxonomy" id="105482"/>
    <lineage>
        <taxon>Eukaryota</taxon>
        <taxon>Fungi</taxon>
        <taxon>Dikarya</taxon>
        <taxon>Ascomycota</taxon>
        <taxon>Pezizomycotina</taxon>
        <taxon>Sordariomycetes</taxon>
        <taxon>Sordariomycetidae</taxon>
        <taxon>Diaporthales</taxon>
        <taxon>Diaporthaceae</taxon>
        <taxon>Diaporthe</taxon>
        <taxon>Diaporthe eres species complex</taxon>
    </lineage>
</organism>
<comment type="catalytic activity">
    <reaction evidence="2">
        <text>N(6)-D-ribulosyl-L-lysyl-[protein] + ATP = N(6)-(3-O-phospho-D-ribulosyl)-L-lysyl-[protein] + ADP + H(+)</text>
        <dbReference type="Rhea" id="RHEA:48432"/>
        <dbReference type="Rhea" id="RHEA-COMP:12103"/>
        <dbReference type="Rhea" id="RHEA-COMP:12104"/>
        <dbReference type="ChEBI" id="CHEBI:15378"/>
        <dbReference type="ChEBI" id="CHEBI:30616"/>
        <dbReference type="ChEBI" id="CHEBI:90418"/>
        <dbReference type="ChEBI" id="CHEBI:90420"/>
        <dbReference type="ChEBI" id="CHEBI:456216"/>
        <dbReference type="EC" id="2.7.1.172"/>
    </reaction>
    <physiologicalReaction direction="left-to-right" evidence="2">
        <dbReference type="Rhea" id="RHEA:48433"/>
    </physiologicalReaction>
</comment>
<dbReference type="PANTHER" id="PTHR12149">
    <property type="entry name" value="FRUCTOSAMINE 3 KINASE-RELATED PROTEIN"/>
    <property type="match status" value="1"/>
</dbReference>
<gene>
    <name evidence="4" type="ORF">FJTKL_10777</name>
</gene>
<accession>A0ABR4FBQ3</accession>
<reference evidence="4 5" key="1">
    <citation type="submission" date="2024-03" db="EMBL/GenBank/DDBJ databases">
        <title>A high-quality draft genome sequence of Diaporthe vaccinii, a causative agent of upright dieback and viscid rot disease in cranberry plants.</title>
        <authorList>
            <person name="Sarrasin M."/>
            <person name="Lang B.F."/>
            <person name="Burger G."/>
        </authorList>
    </citation>
    <scope>NUCLEOTIDE SEQUENCE [LARGE SCALE GENOMIC DNA]</scope>
    <source>
        <strain evidence="4 5">IS7</strain>
    </source>
</reference>
<proteinExistence type="predicted"/>
<dbReference type="Pfam" id="PF03881">
    <property type="entry name" value="Fructosamin_kin"/>
    <property type="match status" value="1"/>
</dbReference>
<comment type="caution">
    <text evidence="4">The sequence shown here is derived from an EMBL/GenBank/DDBJ whole genome shotgun (WGS) entry which is preliminary data.</text>
</comment>
<evidence type="ECO:0000256" key="1">
    <source>
        <dbReference type="ARBA" id="ARBA00011961"/>
    </source>
</evidence>
<dbReference type="EMBL" id="JBAWTH010000004">
    <property type="protein sequence ID" value="KAL2292129.1"/>
    <property type="molecule type" value="Genomic_DNA"/>
</dbReference>
<dbReference type="PANTHER" id="PTHR12149:SF8">
    <property type="entry name" value="PROTEIN-RIBULOSAMINE 3-KINASE"/>
    <property type="match status" value="1"/>
</dbReference>